<sequence length="113" mass="12087">MSRAHLRALHTTIGNCSQSANLAQSTNDVMMATDDGMADGMCSLSCLLPLQQQRRRCQAATKLFHLATFAAAAVTIIIVIVVHIQRLDISLFTASNVALAAIAFCCGVTLPRQ</sequence>
<evidence type="ECO:0000313" key="3">
    <source>
        <dbReference type="Proteomes" id="UP000091820"/>
    </source>
</evidence>
<evidence type="ECO:0000256" key="1">
    <source>
        <dbReference type="SAM" id="Phobius"/>
    </source>
</evidence>
<name>A0A1A9WQL9_9MUSC</name>
<keyword evidence="1" id="KW-0812">Transmembrane</keyword>
<reference evidence="3" key="1">
    <citation type="submission" date="2014-03" db="EMBL/GenBank/DDBJ databases">
        <authorList>
            <person name="Aksoy S."/>
            <person name="Warren W."/>
            <person name="Wilson R.K."/>
        </authorList>
    </citation>
    <scope>NUCLEOTIDE SEQUENCE [LARGE SCALE GENOMIC DNA]</scope>
    <source>
        <strain evidence="3">IAEA</strain>
    </source>
</reference>
<protein>
    <submittedName>
        <fullName evidence="2">Uncharacterized protein</fullName>
    </submittedName>
</protein>
<organism evidence="2 3">
    <name type="scientific">Glossina brevipalpis</name>
    <dbReference type="NCBI Taxonomy" id="37001"/>
    <lineage>
        <taxon>Eukaryota</taxon>
        <taxon>Metazoa</taxon>
        <taxon>Ecdysozoa</taxon>
        <taxon>Arthropoda</taxon>
        <taxon>Hexapoda</taxon>
        <taxon>Insecta</taxon>
        <taxon>Pterygota</taxon>
        <taxon>Neoptera</taxon>
        <taxon>Endopterygota</taxon>
        <taxon>Diptera</taxon>
        <taxon>Brachycera</taxon>
        <taxon>Muscomorpha</taxon>
        <taxon>Hippoboscoidea</taxon>
        <taxon>Glossinidae</taxon>
        <taxon>Glossina</taxon>
    </lineage>
</organism>
<dbReference type="EnsemblMetazoa" id="GBRI028365-RA">
    <property type="protein sequence ID" value="GBRI028365-PA"/>
    <property type="gene ID" value="GBRI028365"/>
</dbReference>
<keyword evidence="1" id="KW-1133">Transmembrane helix</keyword>
<proteinExistence type="predicted"/>
<dbReference type="VEuPathDB" id="VectorBase:GBRI028365"/>
<feature type="transmembrane region" description="Helical" evidence="1">
    <location>
        <begin position="63"/>
        <end position="84"/>
    </location>
</feature>
<accession>A0A1A9WQL9</accession>
<dbReference type="Proteomes" id="UP000091820">
    <property type="component" value="Unassembled WGS sequence"/>
</dbReference>
<keyword evidence="1" id="KW-0472">Membrane</keyword>
<feature type="transmembrane region" description="Helical" evidence="1">
    <location>
        <begin position="90"/>
        <end position="110"/>
    </location>
</feature>
<dbReference type="AlphaFoldDB" id="A0A1A9WQL9"/>
<keyword evidence="3" id="KW-1185">Reference proteome</keyword>
<evidence type="ECO:0000313" key="2">
    <source>
        <dbReference type="EnsemblMetazoa" id="GBRI028365-PA"/>
    </source>
</evidence>
<reference evidence="2" key="2">
    <citation type="submission" date="2020-05" db="UniProtKB">
        <authorList>
            <consortium name="EnsemblMetazoa"/>
        </authorList>
    </citation>
    <scope>IDENTIFICATION</scope>
    <source>
        <strain evidence="2">IAEA</strain>
    </source>
</reference>